<keyword evidence="5" id="KW-1185">Reference proteome</keyword>
<keyword evidence="3" id="KW-0443">Lipid metabolism</keyword>
<proteinExistence type="predicted"/>
<keyword evidence="2" id="KW-0442">Lipid degradation</keyword>
<dbReference type="PANTHER" id="PTHR10272">
    <property type="entry name" value="PLATELET-ACTIVATING FACTOR ACETYLHYDROLASE"/>
    <property type="match status" value="1"/>
</dbReference>
<organism evidence="4 5">
    <name type="scientific">Rubrimonas cliftonensis</name>
    <dbReference type="NCBI Taxonomy" id="89524"/>
    <lineage>
        <taxon>Bacteria</taxon>
        <taxon>Pseudomonadati</taxon>
        <taxon>Pseudomonadota</taxon>
        <taxon>Alphaproteobacteria</taxon>
        <taxon>Rhodobacterales</taxon>
        <taxon>Paracoccaceae</taxon>
        <taxon>Rubrimonas</taxon>
    </lineage>
</organism>
<dbReference type="GO" id="GO:0016042">
    <property type="term" value="P:lipid catabolic process"/>
    <property type="evidence" value="ECO:0007669"/>
    <property type="project" value="UniProtKB-KW"/>
</dbReference>
<dbReference type="InterPro" id="IPR029058">
    <property type="entry name" value="AB_hydrolase_fold"/>
</dbReference>
<dbReference type="PANTHER" id="PTHR10272:SF0">
    <property type="entry name" value="PLATELET-ACTIVATING FACTOR ACETYLHYDROLASE"/>
    <property type="match status" value="1"/>
</dbReference>
<name>A0A1H4GJI0_9RHOB</name>
<dbReference type="OrthoDB" id="339159at2"/>
<dbReference type="RefSeq" id="WP_093257190.1">
    <property type="nucleotide sequence ID" value="NZ_FNQM01000078.1"/>
</dbReference>
<protein>
    <submittedName>
        <fullName evidence="4">Predicted dienelactone hydrolase</fullName>
    </submittedName>
</protein>
<dbReference type="STRING" id="89524.SAMN05444370_1781"/>
<keyword evidence="1 4" id="KW-0378">Hydrolase</keyword>
<sequence length="314" mass="33770">MNRLIDRSRVLPTPDPAQTVAYTPIRLEMPGRQPLELRLTAPAIGYGLPIVILSHGFGPSKHLPSKDGYAPLAQFWAERGLAVIQPTHASSRIGGLDPDLPEGPFFWRERVAETRAILDRLGEIERQAQAIAGRLDHDRIAVAGHSFGGHTCSLLLGGRLLGEDFADPRIRAGVLLAAPGRGGVVLTPEHAARFPFFDVDFSGITTPMLVVCGAEDDPHFTPRGPDWHADTFHDAPGAEVLLTIKGVGHGLGGIAGLDARETDVEDPEALEATRRLTLAWLRSALSVERDAWANGRAALRDRAADLATITASKS</sequence>
<dbReference type="SUPFAM" id="SSF53474">
    <property type="entry name" value="alpha/beta-Hydrolases"/>
    <property type="match status" value="1"/>
</dbReference>
<evidence type="ECO:0000313" key="4">
    <source>
        <dbReference type="EMBL" id="SEB09150.1"/>
    </source>
</evidence>
<dbReference type="Proteomes" id="UP000198703">
    <property type="component" value="Unassembled WGS sequence"/>
</dbReference>
<dbReference type="GO" id="GO:0003847">
    <property type="term" value="F:1-alkyl-2-acetylglycerophosphocholine esterase activity"/>
    <property type="evidence" value="ECO:0007669"/>
    <property type="project" value="TreeGrafter"/>
</dbReference>
<gene>
    <name evidence="4" type="ORF">SAMN05444370_1781</name>
</gene>
<evidence type="ECO:0000256" key="1">
    <source>
        <dbReference type="ARBA" id="ARBA00022801"/>
    </source>
</evidence>
<accession>A0A1H4GJI0</accession>
<evidence type="ECO:0000313" key="5">
    <source>
        <dbReference type="Proteomes" id="UP000198703"/>
    </source>
</evidence>
<evidence type="ECO:0000256" key="2">
    <source>
        <dbReference type="ARBA" id="ARBA00022963"/>
    </source>
</evidence>
<evidence type="ECO:0000256" key="3">
    <source>
        <dbReference type="ARBA" id="ARBA00023098"/>
    </source>
</evidence>
<dbReference type="AlphaFoldDB" id="A0A1H4GJI0"/>
<dbReference type="EMBL" id="FNQM01000078">
    <property type="protein sequence ID" value="SEB09150.1"/>
    <property type="molecule type" value="Genomic_DNA"/>
</dbReference>
<dbReference type="Gene3D" id="3.40.50.1820">
    <property type="entry name" value="alpha/beta hydrolase"/>
    <property type="match status" value="1"/>
</dbReference>
<reference evidence="4 5" key="1">
    <citation type="submission" date="2016-10" db="EMBL/GenBank/DDBJ databases">
        <authorList>
            <person name="de Groot N.N."/>
        </authorList>
    </citation>
    <scope>NUCLEOTIDE SEQUENCE [LARGE SCALE GENOMIC DNA]</scope>
    <source>
        <strain evidence="4 5">DSM 15345</strain>
    </source>
</reference>